<dbReference type="PROSITE" id="PS52016">
    <property type="entry name" value="TONB_DEPENDENT_REC_3"/>
    <property type="match status" value="1"/>
</dbReference>
<evidence type="ECO:0000256" key="3">
    <source>
        <dbReference type="ARBA" id="ARBA00022452"/>
    </source>
</evidence>
<dbReference type="Gene3D" id="2.40.170.20">
    <property type="entry name" value="TonB-dependent receptor, beta-barrel domain"/>
    <property type="match status" value="1"/>
</dbReference>
<keyword evidence="13" id="KW-0675">Receptor</keyword>
<evidence type="ECO:0000256" key="1">
    <source>
        <dbReference type="ARBA" id="ARBA00004571"/>
    </source>
</evidence>
<dbReference type="InterPro" id="IPR037066">
    <property type="entry name" value="Plug_dom_sf"/>
</dbReference>
<evidence type="ECO:0000256" key="4">
    <source>
        <dbReference type="ARBA" id="ARBA00022692"/>
    </source>
</evidence>
<evidence type="ECO:0000313" key="14">
    <source>
        <dbReference type="Proteomes" id="UP000321204"/>
    </source>
</evidence>
<dbReference type="NCBIfam" id="TIGR04057">
    <property type="entry name" value="SusC_RagA_signa"/>
    <property type="match status" value="1"/>
</dbReference>
<feature type="domain" description="TonB-dependent receptor plug" evidence="12">
    <location>
        <begin position="115"/>
        <end position="222"/>
    </location>
</feature>
<keyword evidence="2 8" id="KW-0813">Transport</keyword>
<evidence type="ECO:0000256" key="6">
    <source>
        <dbReference type="ARBA" id="ARBA00023136"/>
    </source>
</evidence>
<evidence type="ECO:0000256" key="8">
    <source>
        <dbReference type="PROSITE-ProRule" id="PRU01360"/>
    </source>
</evidence>
<evidence type="ECO:0000256" key="9">
    <source>
        <dbReference type="RuleBase" id="RU003357"/>
    </source>
</evidence>
<evidence type="ECO:0000256" key="2">
    <source>
        <dbReference type="ARBA" id="ARBA00022448"/>
    </source>
</evidence>
<comment type="subcellular location">
    <subcellularLocation>
        <location evidence="1 8">Cell outer membrane</location>
        <topology evidence="1 8">Multi-pass membrane protein</topology>
    </subcellularLocation>
</comment>
<accession>A0A5B8UNJ6</accession>
<keyword evidence="10" id="KW-0732">Signal</keyword>
<proteinExistence type="inferred from homology"/>
<reference evidence="13 14" key="1">
    <citation type="journal article" date="2015" name="Int. J. Syst. Evol. Microbiol.">
        <title>Flavisolibacter ginsenosidimutans sp. nov., with ginsenoside-converting activity isolated from soil used for cultivating ginseng.</title>
        <authorList>
            <person name="Zhao Y."/>
            <person name="Liu Q."/>
            <person name="Kang M.S."/>
            <person name="Jin F."/>
            <person name="Yu H."/>
            <person name="Im W.T."/>
        </authorList>
    </citation>
    <scope>NUCLEOTIDE SEQUENCE [LARGE SCALE GENOMIC DNA]</scope>
    <source>
        <strain evidence="13 14">Gsoil 636</strain>
    </source>
</reference>
<dbReference type="InterPro" id="IPR039426">
    <property type="entry name" value="TonB-dep_rcpt-like"/>
</dbReference>
<evidence type="ECO:0000256" key="7">
    <source>
        <dbReference type="ARBA" id="ARBA00023237"/>
    </source>
</evidence>
<dbReference type="InterPro" id="IPR023996">
    <property type="entry name" value="TonB-dep_OMP_SusC/RagA"/>
</dbReference>
<dbReference type="GO" id="GO:0009279">
    <property type="term" value="C:cell outer membrane"/>
    <property type="evidence" value="ECO:0007669"/>
    <property type="project" value="UniProtKB-SubCell"/>
</dbReference>
<evidence type="ECO:0000256" key="10">
    <source>
        <dbReference type="SAM" id="SignalP"/>
    </source>
</evidence>
<dbReference type="Proteomes" id="UP000321204">
    <property type="component" value="Chromosome"/>
</dbReference>
<evidence type="ECO:0000256" key="5">
    <source>
        <dbReference type="ARBA" id="ARBA00023077"/>
    </source>
</evidence>
<dbReference type="Gene3D" id="2.60.40.1120">
    <property type="entry name" value="Carboxypeptidase-like, regulatory domain"/>
    <property type="match status" value="1"/>
</dbReference>
<dbReference type="InterPro" id="IPR036942">
    <property type="entry name" value="Beta-barrel_TonB_sf"/>
</dbReference>
<dbReference type="InterPro" id="IPR023997">
    <property type="entry name" value="TonB-dep_OMP_SusC/RagA_CS"/>
</dbReference>
<feature type="chain" id="PRO_5022951770" evidence="10">
    <location>
        <begin position="21"/>
        <end position="1080"/>
    </location>
</feature>
<dbReference type="OrthoDB" id="9768177at2"/>
<dbReference type="InterPro" id="IPR012910">
    <property type="entry name" value="Plug_dom"/>
</dbReference>
<dbReference type="NCBIfam" id="TIGR04056">
    <property type="entry name" value="OMP_RagA_SusC"/>
    <property type="match status" value="1"/>
</dbReference>
<evidence type="ECO:0000313" key="13">
    <source>
        <dbReference type="EMBL" id="QEC58016.1"/>
    </source>
</evidence>
<dbReference type="RefSeq" id="WP_146790938.1">
    <property type="nucleotide sequence ID" value="NZ_BAABIO010000003.1"/>
</dbReference>
<dbReference type="Pfam" id="PF07715">
    <property type="entry name" value="Plug"/>
    <property type="match status" value="1"/>
</dbReference>
<keyword evidence="6 8" id="KW-0472">Membrane</keyword>
<dbReference type="AlphaFoldDB" id="A0A5B8UNJ6"/>
<evidence type="ECO:0000259" key="11">
    <source>
        <dbReference type="Pfam" id="PF00593"/>
    </source>
</evidence>
<dbReference type="InterPro" id="IPR008969">
    <property type="entry name" value="CarboxyPept-like_regulatory"/>
</dbReference>
<name>A0A5B8UNJ6_9BACT</name>
<feature type="domain" description="TonB-dependent receptor-like beta-barrel" evidence="11">
    <location>
        <begin position="389"/>
        <end position="910"/>
    </location>
</feature>
<keyword evidence="3 8" id="KW-1134">Transmembrane beta strand</keyword>
<keyword evidence="5 9" id="KW-0798">TonB box</keyword>
<dbReference type="InterPro" id="IPR000531">
    <property type="entry name" value="Beta-barrel_TonB"/>
</dbReference>
<dbReference type="Pfam" id="PF00593">
    <property type="entry name" value="TonB_dep_Rec_b-barrel"/>
    <property type="match status" value="1"/>
</dbReference>
<keyword evidence="4 8" id="KW-0812">Transmembrane</keyword>
<evidence type="ECO:0000259" key="12">
    <source>
        <dbReference type="Pfam" id="PF07715"/>
    </source>
</evidence>
<dbReference type="KEGG" id="fgg:FSB75_19605"/>
<organism evidence="13 14">
    <name type="scientific">Flavisolibacter ginsenosidimutans</name>
    <dbReference type="NCBI Taxonomy" id="661481"/>
    <lineage>
        <taxon>Bacteria</taxon>
        <taxon>Pseudomonadati</taxon>
        <taxon>Bacteroidota</taxon>
        <taxon>Chitinophagia</taxon>
        <taxon>Chitinophagales</taxon>
        <taxon>Chitinophagaceae</taxon>
        <taxon>Flavisolibacter</taxon>
    </lineage>
</organism>
<protein>
    <submittedName>
        <fullName evidence="13">TonB-dependent receptor</fullName>
    </submittedName>
</protein>
<feature type="signal peptide" evidence="10">
    <location>
        <begin position="1"/>
        <end position="20"/>
    </location>
</feature>
<dbReference type="Pfam" id="PF13715">
    <property type="entry name" value="CarbopepD_reg_2"/>
    <property type="match status" value="1"/>
</dbReference>
<dbReference type="SUPFAM" id="SSF49464">
    <property type="entry name" value="Carboxypeptidase regulatory domain-like"/>
    <property type="match status" value="1"/>
</dbReference>
<gene>
    <name evidence="13" type="ORF">FSB75_19605</name>
</gene>
<dbReference type="Gene3D" id="2.170.130.10">
    <property type="entry name" value="TonB-dependent receptor, plug domain"/>
    <property type="match status" value="1"/>
</dbReference>
<dbReference type="EMBL" id="CP042433">
    <property type="protein sequence ID" value="QEC58016.1"/>
    <property type="molecule type" value="Genomic_DNA"/>
</dbReference>
<keyword evidence="14" id="KW-1185">Reference proteome</keyword>
<sequence length="1080" mass="118716">MKGKFCFSLLLCLLTSIAWSQTRRVTGHVNSDSLAAGVSGVNVTVKGARIGTVTDARGDFSISVPDNGKAVLVFSSVGYNPQEVTVDNKTTINVTLASSSAALDVVVIGYQTIRRKDLTASVSSIGARDLKDVPLTSAAEALNGRLAGVTATTSEGSPDAQVRIRVRGGISITQNNDPLYIVDGVQVENALSIIAPQDIQSIDVLKDAAATAIYGARGANGVIVITTKSGRPGRTVVTYNGYIGVRKLAKELEVMSPYDFVTWQYEVAKARNDTNFAKTYGSTWDTLNVYKNISPIDWQKEVMGRTGISTTHNVSASGGNKKITYNFGYTFNNEKPIVQNSMFNRHILNIKADYNATSKLKVGVTGRYLNQDVTGAGTSDGSTSYARLRNAVKYVPFFVKDVPLDYSDPTVVNPGNGVTLVNPIALSNAEYRRKTTIDYNFSATASYQITKQLSFRSTFGYDQNNFTDRRFFDSITSFSVNQGGGKPIVQLDTVYRKTFNNSNVLTYSVRNWKNKHTFDVLLGEETYDLRTDQRSGQFSGYPKGISHADAFSNQPGTAATMWPGYPVYTKLRYTNLSFFGRINYNFADKYLLSLNARYDGASKFAPGNQWGFFPGGSLAWRVKREKFLENVDFINDLKLRVGYGKIGNNRIGDYLFLTSFVYGTTYYALNNQSVNAYTQNYLANTALQWESLVNRNIGIDISLLKNRLNMSVDVYNNTSDKLLLNAKIAPTFGFTTQLQNVGATSNKGVELQLNAVILQRPRGLNWSANFNISHNKNRVTALSLGQTDYPAGPAWGISGQPNDYLNRVGSPVGSMYGWVSDGFYQLSDFNYDLATGRYTIKPGVAVMTGLGSNVVPGAERFKDLNGDGIIDINDRTVIGDPTPKFSGGLNQQFSYKNWDASIFVNFSYGNKIYNANKIEFTSGYNVTSNLLALMNNRWKTVDANGNVVETFRTEQNTVYAYGAPPDVLAKVNANATLWMPGGFSNFGSGGGNFSYYPSSWAIEDGSFLRLNNVTIGYTFRPHKIVSRLRLYVTGNNLAIWTNYTGYDPEVSVASSGLTPGLDYSAYPKSRLYLFGVQATF</sequence>
<keyword evidence="7 8" id="KW-0998">Cell outer membrane</keyword>
<dbReference type="SUPFAM" id="SSF56935">
    <property type="entry name" value="Porins"/>
    <property type="match status" value="1"/>
</dbReference>
<comment type="similarity">
    <text evidence="8 9">Belongs to the TonB-dependent receptor family.</text>
</comment>